<dbReference type="InterPro" id="IPR011990">
    <property type="entry name" value="TPR-like_helical_dom_sf"/>
</dbReference>
<proteinExistence type="predicted"/>
<evidence type="ECO:0000313" key="2">
    <source>
        <dbReference type="Proteomes" id="UP000492821"/>
    </source>
</evidence>
<evidence type="ECO:0000313" key="3">
    <source>
        <dbReference type="WBParaSite" id="Pan_g13312.t1"/>
    </source>
</evidence>
<dbReference type="PANTHER" id="PTHR46014:SF1">
    <property type="entry name" value="TETRATRICOPEPTIDE REPEAT PROTEIN 1"/>
    <property type="match status" value="1"/>
</dbReference>
<dbReference type="SUPFAM" id="SSF48452">
    <property type="entry name" value="TPR-like"/>
    <property type="match status" value="1"/>
</dbReference>
<dbReference type="Proteomes" id="UP000492821">
    <property type="component" value="Unassembled WGS sequence"/>
</dbReference>
<sequence length="248" mass="27204">MDGLPEEIKSFLRENNKGAAGDAADPPTAPTGAAVDDPSKDAPETPEAKAERQLDQRKAAEALLSKEVREARIKEAEAAKAIGNDHFGHGRWKEAEDAYTLAIDTGMVSEATAMAVYYSNRSAARIKLTLWKAAIEDADAAMKFGAPNTKPLERRAHARWHSGDNELLEGARDDYNTLLEGKPGHLPWMQAVIDINKQIDARNERLKDEMMEQLRGLGNIVLNPFGLSTDSFQFTEQPGGGYSVNMKQ</sequence>
<name>A0A7E4UWM6_PANRE</name>
<feature type="compositionally biased region" description="Basic and acidic residues" evidence="1">
    <location>
        <begin position="1"/>
        <end position="16"/>
    </location>
</feature>
<reference evidence="3" key="2">
    <citation type="submission" date="2020-10" db="UniProtKB">
        <authorList>
            <consortium name="WormBaseParasite"/>
        </authorList>
    </citation>
    <scope>IDENTIFICATION</scope>
</reference>
<keyword evidence="2" id="KW-1185">Reference proteome</keyword>
<dbReference type="InterPro" id="IPR052769">
    <property type="entry name" value="TPR_domain_protein"/>
</dbReference>
<accession>A0A7E4UWM6</accession>
<evidence type="ECO:0000256" key="1">
    <source>
        <dbReference type="SAM" id="MobiDB-lite"/>
    </source>
</evidence>
<dbReference type="Gene3D" id="1.25.40.10">
    <property type="entry name" value="Tetratricopeptide repeat domain"/>
    <property type="match status" value="1"/>
</dbReference>
<dbReference type="WBParaSite" id="Pan_g13312.t1">
    <property type="protein sequence ID" value="Pan_g13312.t1"/>
    <property type="gene ID" value="Pan_g13312"/>
</dbReference>
<feature type="compositionally biased region" description="Low complexity" evidence="1">
    <location>
        <begin position="18"/>
        <end position="36"/>
    </location>
</feature>
<protein>
    <submittedName>
        <fullName evidence="3">TPR_REGION domain-containing protein</fullName>
    </submittedName>
</protein>
<dbReference type="AlphaFoldDB" id="A0A7E4UWM6"/>
<dbReference type="PANTHER" id="PTHR46014">
    <property type="entry name" value="TETRATRICOPEPTIDE REPEAT PROTEIN 1"/>
    <property type="match status" value="1"/>
</dbReference>
<feature type="compositionally biased region" description="Basic and acidic residues" evidence="1">
    <location>
        <begin position="37"/>
        <end position="55"/>
    </location>
</feature>
<reference evidence="2" key="1">
    <citation type="journal article" date="2013" name="Genetics">
        <title>The draft genome and transcriptome of Panagrellus redivivus are shaped by the harsh demands of a free-living lifestyle.</title>
        <authorList>
            <person name="Srinivasan J."/>
            <person name="Dillman A.R."/>
            <person name="Macchietto M.G."/>
            <person name="Heikkinen L."/>
            <person name="Lakso M."/>
            <person name="Fracchia K.M."/>
            <person name="Antoshechkin I."/>
            <person name="Mortazavi A."/>
            <person name="Wong G."/>
            <person name="Sternberg P.W."/>
        </authorList>
    </citation>
    <scope>NUCLEOTIDE SEQUENCE [LARGE SCALE GENOMIC DNA]</scope>
    <source>
        <strain evidence="2">MT8872</strain>
    </source>
</reference>
<organism evidence="2 3">
    <name type="scientific">Panagrellus redivivus</name>
    <name type="common">Microworm</name>
    <dbReference type="NCBI Taxonomy" id="6233"/>
    <lineage>
        <taxon>Eukaryota</taxon>
        <taxon>Metazoa</taxon>
        <taxon>Ecdysozoa</taxon>
        <taxon>Nematoda</taxon>
        <taxon>Chromadorea</taxon>
        <taxon>Rhabditida</taxon>
        <taxon>Tylenchina</taxon>
        <taxon>Panagrolaimomorpha</taxon>
        <taxon>Panagrolaimoidea</taxon>
        <taxon>Panagrolaimidae</taxon>
        <taxon>Panagrellus</taxon>
    </lineage>
</organism>
<feature type="region of interest" description="Disordered" evidence="1">
    <location>
        <begin position="1"/>
        <end position="55"/>
    </location>
</feature>